<accession>F5IX93</accession>
<dbReference type="RefSeq" id="WP_006799225.1">
    <property type="nucleotide sequence ID" value="NZ_GL891982.1"/>
</dbReference>
<evidence type="ECO:0000256" key="3">
    <source>
        <dbReference type="ARBA" id="ARBA00022801"/>
    </source>
</evidence>
<dbReference type="EMBL" id="ADLV01000019">
    <property type="protein sequence ID" value="EGK02076.1"/>
    <property type="molecule type" value="Genomic_DNA"/>
</dbReference>
<name>F5IX93_9BACT</name>
<evidence type="ECO:0000313" key="7">
    <source>
        <dbReference type="EMBL" id="EGK02076.1"/>
    </source>
</evidence>
<dbReference type="Gene3D" id="3.40.140.10">
    <property type="entry name" value="Cytidine Deaminase, domain 2"/>
    <property type="match status" value="1"/>
</dbReference>
<organism evidence="7 8">
    <name type="scientific">Dysgonomonas gadei ATCC BAA-286</name>
    <dbReference type="NCBI Taxonomy" id="742766"/>
    <lineage>
        <taxon>Bacteria</taxon>
        <taxon>Pseudomonadati</taxon>
        <taxon>Bacteroidota</taxon>
        <taxon>Bacteroidia</taxon>
        <taxon>Bacteroidales</taxon>
        <taxon>Dysgonomonadaceae</taxon>
        <taxon>Dysgonomonas</taxon>
    </lineage>
</organism>
<proteinExistence type="predicted"/>
<reference evidence="7 8" key="1">
    <citation type="submission" date="2011-04" db="EMBL/GenBank/DDBJ databases">
        <title>The Genome Sequence of Dysgonomonas gadei ATCC BAA-286.</title>
        <authorList>
            <consortium name="The Broad Institute Genome Sequencing Platform"/>
            <person name="Earl A."/>
            <person name="Ward D."/>
            <person name="Feldgarden M."/>
            <person name="Gevers D."/>
            <person name="Pudlo N."/>
            <person name="Martens E."/>
            <person name="Allen-Vercoe E."/>
            <person name="Young S.K."/>
            <person name="Zeng Q."/>
            <person name="Gargeya S."/>
            <person name="Fitzgerald M."/>
            <person name="Haas B."/>
            <person name="Abouelleil A."/>
            <person name="Alvarado L."/>
            <person name="Arachchi H.M."/>
            <person name="Berlin A."/>
            <person name="Brown A."/>
            <person name="Chapman S.B."/>
            <person name="Chen Z."/>
            <person name="Dunbar C."/>
            <person name="Freedman E."/>
            <person name="Gearin G."/>
            <person name="Gellesch M."/>
            <person name="Goldberg J."/>
            <person name="Griggs A."/>
            <person name="Gujja S."/>
            <person name="Heiman D."/>
            <person name="Howarth C."/>
            <person name="Larson L."/>
            <person name="Lui A."/>
            <person name="MacDonald P.J.P."/>
            <person name="Mehta T."/>
            <person name="Montmayeur A."/>
            <person name="Murphy C."/>
            <person name="Neiman D."/>
            <person name="Pearson M."/>
            <person name="Priest M."/>
            <person name="Roberts A."/>
            <person name="Saif S."/>
            <person name="Shea T."/>
            <person name="Shenoy N."/>
            <person name="Sisk P."/>
            <person name="Stolte C."/>
            <person name="Sykes S."/>
            <person name="Yandava C."/>
            <person name="Wortman J."/>
            <person name="Nusbaum C."/>
            <person name="Birren B."/>
        </authorList>
    </citation>
    <scope>NUCLEOTIDE SEQUENCE [LARGE SCALE GENOMIC DNA]</scope>
    <source>
        <strain evidence="7 8">ATCC BAA-286</strain>
    </source>
</reference>
<dbReference type="Pfam" id="PF14464">
    <property type="entry name" value="Prok-JAB"/>
    <property type="match status" value="1"/>
</dbReference>
<sequence>MRLHNHELDVFIEVEETLIDELSKTGEKYLPKEYGGFLVGYYNDTFKTVYITDYVLPIKYKNTSTSFERKPDGLENVFIELYKKEPSQYYIGEWHTHPNGLPYPSISDKIALNKIAEDKSTPIENPIMLIIGYNIKITSFAFYVSVNNKLYKYE</sequence>
<evidence type="ECO:0000256" key="4">
    <source>
        <dbReference type="ARBA" id="ARBA00022833"/>
    </source>
</evidence>
<protein>
    <recommendedName>
        <fullName evidence="6">JAB domain-containing protein</fullName>
    </recommendedName>
</protein>
<keyword evidence="8" id="KW-1185">Reference proteome</keyword>
<keyword evidence="3" id="KW-0378">Hydrolase</keyword>
<evidence type="ECO:0000313" key="8">
    <source>
        <dbReference type="Proteomes" id="UP000004913"/>
    </source>
</evidence>
<evidence type="ECO:0000259" key="6">
    <source>
        <dbReference type="Pfam" id="PF14464"/>
    </source>
</evidence>
<gene>
    <name evidence="7" type="ORF">HMPREF9455_01710</name>
</gene>
<keyword evidence="4" id="KW-0862">Zinc</keyword>
<dbReference type="GO" id="GO:0008237">
    <property type="term" value="F:metallopeptidase activity"/>
    <property type="evidence" value="ECO:0007669"/>
    <property type="project" value="UniProtKB-KW"/>
</dbReference>
<dbReference type="STRING" id="742766.HMPREF9455_01710"/>
<dbReference type="OrthoDB" id="517279at2"/>
<comment type="caution">
    <text evidence="7">The sequence shown here is derived from an EMBL/GenBank/DDBJ whole genome shotgun (WGS) entry which is preliminary data.</text>
</comment>
<dbReference type="GO" id="GO:0046872">
    <property type="term" value="F:metal ion binding"/>
    <property type="evidence" value="ECO:0007669"/>
    <property type="project" value="UniProtKB-KW"/>
</dbReference>
<evidence type="ECO:0000256" key="2">
    <source>
        <dbReference type="ARBA" id="ARBA00022723"/>
    </source>
</evidence>
<evidence type="ECO:0000256" key="1">
    <source>
        <dbReference type="ARBA" id="ARBA00022670"/>
    </source>
</evidence>
<dbReference type="Proteomes" id="UP000004913">
    <property type="component" value="Unassembled WGS sequence"/>
</dbReference>
<keyword evidence="1" id="KW-0645">Protease</keyword>
<keyword evidence="5" id="KW-0482">Metalloprotease</keyword>
<dbReference type="HOGENOM" id="CLU_123228_0_1_10"/>
<dbReference type="AlphaFoldDB" id="F5IX93"/>
<evidence type="ECO:0000256" key="5">
    <source>
        <dbReference type="ARBA" id="ARBA00023049"/>
    </source>
</evidence>
<keyword evidence="2" id="KW-0479">Metal-binding</keyword>
<feature type="domain" description="JAB" evidence="6">
    <location>
        <begin position="17"/>
        <end position="134"/>
    </location>
</feature>
<dbReference type="GO" id="GO:0006508">
    <property type="term" value="P:proteolysis"/>
    <property type="evidence" value="ECO:0007669"/>
    <property type="project" value="UniProtKB-KW"/>
</dbReference>
<dbReference type="SUPFAM" id="SSF102712">
    <property type="entry name" value="JAB1/MPN domain"/>
    <property type="match status" value="1"/>
</dbReference>
<dbReference type="InterPro" id="IPR028090">
    <property type="entry name" value="JAB_dom_prok"/>
</dbReference>
<dbReference type="eggNOG" id="COG1310">
    <property type="taxonomic scope" value="Bacteria"/>
</dbReference>